<feature type="region of interest" description="Disordered" evidence="2">
    <location>
        <begin position="5253"/>
        <end position="5380"/>
    </location>
</feature>
<feature type="compositionally biased region" description="Basic and acidic residues" evidence="2">
    <location>
        <begin position="3345"/>
        <end position="3355"/>
    </location>
</feature>
<feature type="region of interest" description="Disordered" evidence="2">
    <location>
        <begin position="5194"/>
        <end position="5238"/>
    </location>
</feature>
<feature type="compositionally biased region" description="Low complexity" evidence="2">
    <location>
        <begin position="1986"/>
        <end position="1997"/>
    </location>
</feature>
<feature type="compositionally biased region" description="Polar residues" evidence="2">
    <location>
        <begin position="3056"/>
        <end position="3072"/>
    </location>
</feature>
<feature type="region of interest" description="Disordered" evidence="2">
    <location>
        <begin position="1080"/>
        <end position="1099"/>
    </location>
</feature>
<feature type="compositionally biased region" description="Pro residues" evidence="2">
    <location>
        <begin position="298"/>
        <end position="319"/>
    </location>
</feature>
<feature type="region of interest" description="Disordered" evidence="2">
    <location>
        <begin position="639"/>
        <end position="842"/>
    </location>
</feature>
<feature type="compositionally biased region" description="Low complexity" evidence="2">
    <location>
        <begin position="775"/>
        <end position="788"/>
    </location>
</feature>
<feature type="compositionally biased region" description="Polar residues" evidence="2">
    <location>
        <begin position="5304"/>
        <end position="5314"/>
    </location>
</feature>
<feature type="compositionally biased region" description="Basic and acidic residues" evidence="2">
    <location>
        <begin position="1315"/>
        <end position="1336"/>
    </location>
</feature>
<feature type="compositionally biased region" description="Basic and acidic residues" evidence="2">
    <location>
        <begin position="4208"/>
        <end position="4244"/>
    </location>
</feature>
<feature type="compositionally biased region" description="Low complexity" evidence="2">
    <location>
        <begin position="2135"/>
        <end position="2149"/>
    </location>
</feature>
<feature type="compositionally biased region" description="Basic and acidic residues" evidence="2">
    <location>
        <begin position="4905"/>
        <end position="4920"/>
    </location>
</feature>
<feature type="compositionally biased region" description="Basic residues" evidence="2">
    <location>
        <begin position="2642"/>
        <end position="2656"/>
    </location>
</feature>
<feature type="compositionally biased region" description="Basic and acidic residues" evidence="2">
    <location>
        <begin position="4697"/>
        <end position="4758"/>
    </location>
</feature>
<feature type="compositionally biased region" description="Basic and acidic residues" evidence="2">
    <location>
        <begin position="4165"/>
        <end position="4176"/>
    </location>
</feature>
<feature type="compositionally biased region" description="Polar residues" evidence="2">
    <location>
        <begin position="1083"/>
        <end position="1092"/>
    </location>
</feature>
<feature type="compositionally biased region" description="Basic residues" evidence="2">
    <location>
        <begin position="935"/>
        <end position="944"/>
    </location>
</feature>
<feature type="compositionally biased region" description="Polar residues" evidence="2">
    <location>
        <begin position="3408"/>
        <end position="3427"/>
    </location>
</feature>
<feature type="compositionally biased region" description="Basic residues" evidence="2">
    <location>
        <begin position="795"/>
        <end position="804"/>
    </location>
</feature>
<feature type="compositionally biased region" description="Low complexity" evidence="2">
    <location>
        <begin position="5327"/>
        <end position="5338"/>
    </location>
</feature>
<feature type="region of interest" description="Disordered" evidence="2">
    <location>
        <begin position="2593"/>
        <end position="3103"/>
    </location>
</feature>
<feature type="compositionally biased region" description="Basic and acidic residues" evidence="2">
    <location>
        <begin position="1148"/>
        <end position="1168"/>
    </location>
</feature>
<feature type="compositionally biased region" description="Basic and acidic residues" evidence="2">
    <location>
        <begin position="3500"/>
        <end position="3510"/>
    </location>
</feature>
<feature type="compositionally biased region" description="Basic and acidic residues" evidence="2">
    <location>
        <begin position="4535"/>
        <end position="4544"/>
    </location>
</feature>
<feature type="compositionally biased region" description="Pro residues" evidence="2">
    <location>
        <begin position="352"/>
        <end position="372"/>
    </location>
</feature>
<feature type="compositionally biased region" description="Basic and acidic residues" evidence="2">
    <location>
        <begin position="975"/>
        <end position="992"/>
    </location>
</feature>
<protein>
    <recommendedName>
        <fullName evidence="5">Involucrin repeat protein</fullName>
    </recommendedName>
</protein>
<feature type="compositionally biased region" description="Low complexity" evidence="2">
    <location>
        <begin position="2743"/>
        <end position="2755"/>
    </location>
</feature>
<feature type="compositionally biased region" description="Polar residues" evidence="2">
    <location>
        <begin position="5046"/>
        <end position="5056"/>
    </location>
</feature>
<proteinExistence type="predicted"/>
<feature type="compositionally biased region" description="Basic and acidic residues" evidence="2">
    <location>
        <begin position="2150"/>
        <end position="2161"/>
    </location>
</feature>
<feature type="compositionally biased region" description="Basic and acidic residues" evidence="2">
    <location>
        <begin position="4354"/>
        <end position="4375"/>
    </location>
</feature>
<feature type="region of interest" description="Disordered" evidence="2">
    <location>
        <begin position="2187"/>
        <end position="2301"/>
    </location>
</feature>
<feature type="region of interest" description="Disordered" evidence="2">
    <location>
        <begin position="2321"/>
        <end position="2344"/>
    </location>
</feature>
<evidence type="ECO:0000313" key="3">
    <source>
        <dbReference type="EMBL" id="TQB68553.1"/>
    </source>
</evidence>
<feature type="compositionally biased region" description="Polar residues" evidence="2">
    <location>
        <begin position="5339"/>
        <end position="5357"/>
    </location>
</feature>
<feature type="compositionally biased region" description="Polar residues" evidence="2">
    <location>
        <begin position="1684"/>
        <end position="1694"/>
    </location>
</feature>
<feature type="compositionally biased region" description="Basic and acidic residues" evidence="2">
    <location>
        <begin position="1711"/>
        <end position="1727"/>
    </location>
</feature>
<feature type="compositionally biased region" description="Basic and acidic residues" evidence="2">
    <location>
        <begin position="4322"/>
        <end position="4345"/>
    </location>
</feature>
<feature type="compositionally biased region" description="Basic and acidic residues" evidence="2">
    <location>
        <begin position="1860"/>
        <end position="1886"/>
    </location>
</feature>
<feature type="compositionally biased region" description="Basic residues" evidence="2">
    <location>
        <begin position="743"/>
        <end position="756"/>
    </location>
</feature>
<feature type="compositionally biased region" description="Basic residues" evidence="2">
    <location>
        <begin position="3767"/>
        <end position="3779"/>
    </location>
</feature>
<organism evidence="3 4">
    <name type="scientific">Monascus purpureus</name>
    <name type="common">Red mold</name>
    <name type="synonym">Monascus anka</name>
    <dbReference type="NCBI Taxonomy" id="5098"/>
    <lineage>
        <taxon>Eukaryota</taxon>
        <taxon>Fungi</taxon>
        <taxon>Dikarya</taxon>
        <taxon>Ascomycota</taxon>
        <taxon>Pezizomycotina</taxon>
        <taxon>Eurotiomycetes</taxon>
        <taxon>Eurotiomycetidae</taxon>
        <taxon>Eurotiales</taxon>
        <taxon>Aspergillaceae</taxon>
        <taxon>Monascus</taxon>
    </lineage>
</organism>
<feature type="compositionally biased region" description="Basic and acidic residues" evidence="2">
    <location>
        <begin position="5137"/>
        <end position="5150"/>
    </location>
</feature>
<feature type="compositionally biased region" description="Basic and acidic residues" evidence="2">
    <location>
        <begin position="3961"/>
        <end position="3977"/>
    </location>
</feature>
<feature type="region of interest" description="Disordered" evidence="2">
    <location>
        <begin position="857"/>
        <end position="952"/>
    </location>
</feature>
<feature type="region of interest" description="Disordered" evidence="2">
    <location>
        <begin position="1461"/>
        <end position="1542"/>
    </location>
</feature>
<feature type="compositionally biased region" description="Basic and acidic residues" evidence="2">
    <location>
        <begin position="2098"/>
        <end position="2120"/>
    </location>
</feature>
<feature type="coiled-coil region" evidence="1">
    <location>
        <begin position="5713"/>
        <end position="5747"/>
    </location>
</feature>
<keyword evidence="1" id="KW-0175">Coiled coil</keyword>
<feature type="compositionally biased region" description="Basic and acidic residues" evidence="2">
    <location>
        <begin position="3708"/>
        <end position="3722"/>
    </location>
</feature>
<feature type="compositionally biased region" description="Basic and acidic residues" evidence="2">
    <location>
        <begin position="3924"/>
        <end position="3934"/>
    </location>
</feature>
<feature type="compositionally biased region" description="Basic and acidic residues" evidence="2">
    <location>
        <begin position="694"/>
        <end position="710"/>
    </location>
</feature>
<dbReference type="OrthoDB" id="5365701at2759"/>
<feature type="compositionally biased region" description="Low complexity" evidence="2">
    <location>
        <begin position="4129"/>
        <end position="4146"/>
    </location>
</feature>
<feature type="compositionally biased region" description="Polar residues" evidence="2">
    <location>
        <begin position="257"/>
        <end position="270"/>
    </location>
</feature>
<sequence length="6059" mass="658048">MLKALLGGGKSSSSDVRRSSSSRSSRRGEHRSSHSAVSTSSRKSRSSRGDDRDRGLGDLETSSSFASRGGYPSSIADESVASTYLTAQSGRVPFERRSRDRDDLDGRYRYASFPETYDPDAKGTRPRPRAQNGGEERLERRRERTRAGDDDYGLDRRDSDRMRKERRRTQSGDMYPPTSGPQYGNSPTLAASQPPPSPGPSAPYDPHLQQQFPGQMSDFTTPPYLPENPAAAADYYGDQGESVSAQPGVRPNPPTVIPNSQAHLTTASVTPNPPPEPSSMGQVGAAADYYSEGANPGQLPPGQPSPSAQPPRPPAPGKPSQPAQGSGFIAPAAAAAAATYGVGNIASYAGANPPPVSAPGGPPSLGPGPGPGPSSGLPPVAVSSYGVGSNSASPPVSSGPPPPSQTQSSITGKPPHSYGISPALGAAAATAAAGYIIGHHHEESSSSHSSQSHSNATGYGQFSHGGPNAGGSTYVGSTYGANPNTAMLAAGAAGAAGYATTQAAQTSNTYYGASYPGPAYQSGPLAFQRRQRGPLSKFIDFWRDPEGVGQFEDYTETIGVCRDCFEPGTTSRDAPRKHHYRSRRYSVDRYSSSGSSRIGKSSRYEYASSGEEGRRRKSSKRKSWLTGMLAGYAAKSVLGKDDDDRGISSSRPDRVSGSRYSSYDSESLSTLDRRDFNSRPGYAPSRASRSSGRTSHDYYSDATKYSDTEIRSSSGVESRSVRKGTDLNVVAGSAALAAAESHRRNRSPKKVRRRKGSSSSDSLSVSASRRKRGSSRSMVSSSGFGSFFTTPSDNRKKRRSKKRGGFFFARNNSSSSSVDADLAFGSELSPKRSGTSKKRRSGHDVDAALIGLGAAGTALAASSVSRRRRTGEVLAKRDARSQRSSVSGSDDDWEDADSDRSSSSVSSGLAFGENGVFGSGDSLSSSASGTSRWSWRWRSKKNKNDRRQSSDDYLPAGAVAAAGAIGGAALASVYDRDRRAEAREEARKDTGDLQHVFPVPTSDPTRFDVAKLSSSSSSGGQPPLVRPGAIPLQQPQPVSPVSPAVYYTQPEVQHAQSAPVVPVVPSESVFQRYDYRPRDSRTEYLNQSQRSTYPDRRDIISGSDLDRIYRGDGSSVGFPTSSQLGAYASSLKRSSAGSKEPATVQFDLTKEQEEKQRRAERRERRRRQDIDLNERPQLLLVDREQEALDRERELEEKRKLLLLQKEQELQAKERELARREAELQARILREKEEEASRVRQEAFYDPFSQPPTWLRRKDEQVESPKSGPVVCEPPQEDKGKTKASSELPGLGTAAIAAAAGAIGTTAVSSELSGRIPDDTVERDSQRRHEERREKRRAERRKRYASDLGSEVTSSSRSEEPSKVAVPPTPVPEEPSHVKTSVFRVVSNTKPVYDDYASFFAPEELRHDPTIRTPRHSDGSAVVPAVFEIEPASESFARRMLPSTEPTQDYGRHPWPVPQLILIPPTPSEHSVDDSSASTRQESASEEVELTKSVDHSTTGCRVSWGKHHTHEYEVQSSASEADRGEDTTANAPESTERVNQPEEPLTIYSHDTSVTDVHDEGHLVHDHDIEFESILGVTTAAAGFDPEIVNQTYRAATSSPFQAQVIFEQPPWVQFGPHSNETHGFVEGEVETSGDSDEETKKKSSKENLHPEAKREPIENIEPERDAKETLLLETDVNEHTPETFATQNASGSSEGHIISMPGSFEGEFSEESKAYDDSRASKRNVEETQDTAASAIVGANGVDDEQGSMTSAPARIQESAKDIGAKDFMEKEKSETAKGYDGLISSVGKPTLREVQSEAGAETSESRRRRQDSPSKRRSSSGRDLYQDNDRTGGKDEDKIAGYESRRRRERSGSMGSRKMMDYVKDRSVSDEAHAAEPPLEKNPEVPESAIGVDHDASERPLADVAAAALGLGIHALSQEQPESRSRSPFVSEKTVKSPKKMASPELRQELAQTPRQRRLSTESPTAIPLHFFRPPTSPRVRLDSVSGSSQAAAAPPESPTRQSRHRRGKSTEFKNSREFRPLWLVERHGTARAEAVPDEPLPSLPSSRSTSAASVPGDDKADEISWEPVDFPGLAKTPRRPEALEILPIRHRHHYSVKESEPEHEDEREPGHETEPRGSQEVTPTAATFGAIPPLSLSSPTATTPTTAREKKPRYELHSPSELLHNPFALELTAPSELRDLTTYEDPGEAALTQTVPGPSTAAESVKDDIEQVVQHLPHPAEQPLETEDRHEFDLRNLPPLPDSQPSTPFEEQQPTTETVIDEGVSTPPETGISENVEVAGTAAAEDPEETKNKEQYRSPILESLSSSWEEIHESDIDVPPTVEHVPSPRDEHVPSTTSVLLPLQEAPETIKSGVLIESSKSCGVAVEDPTRSVGLLSSSEGLRGADKAESEAESKGYIAGPTAGGDEQGKVEDIEEVPTGTATISSEKVEEVPHVTDVVHEAISEQDSGPVTEDKEKALPGEIKALPEVPDICDTIQGTIARLDSEPVPEVKEKAYPEETEMLHHIPDTVQNTIPRSDPEPVPEEKEKALSEELSAVMPPTRRSSKKKKNKNKRIQSQEPVIAVPEAEPEQFTTAILPSKTIEVAKDISEPVQEAGPIPTEIECKFDSVEGIQDETKQEISIQEADAEGASTATASSSKKAKRDKKKKNRKNKGVVADEQKEEPSSVDATQASPSVAEATPEVETPQSADLTAISTGTTSQPVEEGLRSVVESTPATLGEERAGPSVEGLGKSGREPSEEPQQSLQEIPQEPVIVDEAHASHELGEATDQVVEVSEETPAITEEPIKPTGLEQLEEAAGDEPTTISEDTLEPVEEQSLRLDEPDLTPEPLAEATGESQEISEEAPYPSEDKPPGDLEQDTPSERPPEATVEVQVTSDEITDSKSSEGPSGLLREVGLEPSIEEAVSTSEKPTAEGDNRDTESLSNSREHPAQPPPEEKDAVLKSEELAERTGGRMDTSEDPVKSSAEASHGPTEHLSTTLEESPMQDETAVPSEPTQATEDVEKVHQETTQTETAEHIKQSPESSEDVQRSVENTPTMSEEHQYPEEIADVSKTPSQFVQQTTSPSHEQSALPEEAHHVGEGAVTEAAEGAQPSGENVETAKKTIERATDMASSQPIEMSLKPSEEISHVQAEVMMSTEPAQPFEEAHTLNEPVIPPESSGSSREPTMEGDHPTQPVEESDSPSKFHNMPGSVPASEFEEQAPAVGVQDQSPLPTEEQALESEPTKLEVQGEDPVHALEEPEQKTSMEENAQVGGEEVTDTNPSSLSGDEGLRENTVFATTESPKIGEPKDFTTSDQDTSDENKTEAEVAVTMAPEVVEHKQESSTEPSTDFSTDLGTQEKPTPESDVDRGADPQATDVPSGVIEQAEMVPEDQPKKKDKKAKKKKKKGKSSISQNEPEPKTETSGDVDSETAQTGGEESTAVRTDSEKTRNVLQETGSSDDVPAKDVEFAPLETVDPSTALVEKDETNDNSPHVASEAITSLGPNSADPQGARPTSNKDAKDEGSKKRTPSADEAEAIRAASRGPSFALAQEPSEPVNELSAEADILVGSEKVSSGLDKEQGLTKVEVPSENEPQMDIKPEAPDTQAAEVEEVPMTPAQKRKAKKERQKQRKRQTSSVDQLSSQETARSEGDSAPVDGASSAQETAIVADTASEQLPMARKGSAPVQAEEGAREAPEDDVSPTSEPSIVKSASKEEDIMTDNQTQEKVETGETPKDDPDLGSEPFVPEVKEDDVATTEDVVTAETEEIQVETEKPTEETKPAKSNKKKNKKKKRRQSIDEVQSLTVKESEIPSSSPEPTATAEGTTVVADIDVAQAQRDAIAEEPTQEGQAGEQDEIATTGPTEEIQPAASEEKAEVDKVKKRKSVFWADEDILAQSNEPVIPAPEAEDKTQQAEAPESQETALTVAEQDESATPAEAVEPLHESAREALLDISTESLPMETESGALQSEHGTSLESTKEQETGSAEFHKAEEEEKTQDTGSPKGEANTPFEPEITTSVQNDEQVEPPTESPGADKLSTGPDIQPSIDDADQAPVSSKSKKKKNKKNKKKQKALESEEKTPAVTPVPASDAQIESDKDSESKPSVMEEQPVEESRNSGRSNEEEDGFISAEDTRDPEEGQARQLPSPSIDAIAAAAISSPETASKEPNKGSPVESPSAEQAFHDVAEDRSSIEAEQMDEPVQEPENRTADNDAPIDAIPTLDATSHEPEEGSTKREGIAAEQAAHEASEDLPSIEEKVPETELDTAVEPHENDPNASQLHGIGEDIGGESELVWADKKISSQVEHQHEEPPSLAYSPSFAAHFVPDHSIEKASPISSSEEKEGKSPEVEEARLASEVDRPIQNEPEAPVEEDRAAESELHEDVSKYGKNDQLEASPLNEGTETTQEWVEGGLISEGSMSALPTDTTEQQESKDQSTDVIMEGEPAATEASVEADDPGVADTSKSEEPLMPEKEGSSKGKKKKKAKKQKQQERAASKVQNDKPLTENTPEAPEELPTSTVESQAPVIETEVAAAPGEHIQVSQSNENVPAAKDLRESEGPKEPSNTDVNPDTMVSESTMSFMKKRKNDKKKKKGLSLAQETETETAPEEQLPTAEPEVAPAPTAEDVSSTARSASQEEEVAHSEPDLPTRSPSRDIVPNVSKETVELQSTPREPDLPSERAAEELVAALADDTEVEPESNEASAVVDVTGEPQVHADAEVTTSEEPKVDEAVTGDKDEVSKERSPAKVKTTEEMDTTEKPSSDKKDEEKSPDSPKESIVLPTETHESELEAGADTAQSLFRKSEENPISAPEEKPEEVLGQTEHSVSAEFEPRSPSGGEGMETGAPMDETAAQEQTESDIAYGSPSVKDIKQEKPVSDDAEQKEEPEPATKSESFEMQSSDPEGAMERLEPASQKQSLSEIRSGEPKAEKQEDKENTDAEQQTTWKVSEPLDINPLEQDGNNDGQDNELRYLQKTQPGSKDDDSWPSIDWEKPDFDPSKLETSDRESPTTKPITTPGVEIIEEFDESVMPDVLSGPTDVQEGLAEETASPVASPSKKDKKTSQQKNIEGQSTEIPKMSQELVGTLQQTPGEAMEGISTSDKGPDLETMVEPQTTVEADRRLSREPVSNQDADWEIVSAPASSPEDVGISSSDNLKGKEEDVRYKEVSFDMPEGSSVERALGGPSKNDYAEEKVSEDILEASITARKTTNNNYILSPTSSMHDSTPEGPVSTSLHDSSPMKLPTPTMPAGKETGTAPLDLAIDVEVDPSFDVSVRADRPGEETRSVEIHWKDTDKGEEYDSATVEREIPCHSDDVSKPADPGQTSDSRQSAPSEVYDLKPRELQPESSGELSPSPSTQEQPAPSASEDTLTQKQPGSIFGGPVGDPVPMSPPQTPVRARGLGVLQGSESMAIPQDSMMPQLGMKPEQTFPPPETSWSKPSDDVARHSHEKDEGPFLGADSKDGGRLKARRSMGGWPSEMLKTPEQDIPILRPSSAGSIGSVGSVHSTDSVPSLKRRPGGDLRAASRLGKPQRRHTQPPLDDVDIERIASSSSYDPVTDKGKRPVRGMTDVYEAWGETPAQPRSPTRPPSVRHRRSMQHLQELESKLDQLISENRLLMAARDAAEKKLKTASVARRKSDQALYTSTADLRDKEAEVEQLRNSVEWLQKEVLRLTEENERLAVTNADLAAAHGEELKTVRESSAHELDKLRSENEKLSTGMNDIVRREVDAALFEKNSELRRLREQLETTREKVRELQQQIASSLHDNVLAFRDQEYFEAACQKLCGHVQQWVLRFSKYSDHRRCRRLSDLHDEKLADRFDNTILDGTDVEIYLADRVLRRNVFMSVVMTLLWEYIFTRYLFGMDREQRQKLKALEKQLSEVGPRSAVLRWRATTLALLARRASFTRQRQNDTEAVALEIFESLSRLLPPPSQFESQLLESLRKVLRVAVDLSIEMRTQLAEYIMLPPQQPEYDINGDLARHVHFNASLMNERSGETRSNEELEAQRAKVRIVLFPLVIRKGNDFGEGEDEDVVCPAQVLVARPHMDKRVAKMMSSDRMSLDTAKSAHSTAPPSTMDMI</sequence>
<feature type="compositionally biased region" description="Basic and acidic residues" evidence="2">
    <location>
        <begin position="1826"/>
        <end position="1848"/>
    </location>
</feature>
<feature type="compositionally biased region" description="Polar residues" evidence="2">
    <location>
        <begin position="208"/>
        <end position="220"/>
    </location>
</feature>
<feature type="compositionally biased region" description="Basic and acidic residues" evidence="2">
    <location>
        <begin position="4655"/>
        <end position="4666"/>
    </location>
</feature>
<feature type="compositionally biased region" description="Low complexity" evidence="2">
    <location>
        <begin position="5475"/>
        <end position="5488"/>
    </location>
</feature>
<feature type="compositionally biased region" description="Basic and acidic residues" evidence="2">
    <location>
        <begin position="4962"/>
        <end position="4991"/>
    </location>
</feature>
<feature type="compositionally biased region" description="Basic and acidic residues" evidence="2">
    <location>
        <begin position="4784"/>
        <end position="4800"/>
    </location>
</feature>
<dbReference type="STRING" id="5098.A0A507QL94"/>
<name>A0A507QL94_MONPU</name>
<feature type="region of interest" description="Disordered" evidence="2">
    <location>
        <begin position="566"/>
        <end position="622"/>
    </location>
</feature>
<feature type="compositionally biased region" description="Basic and acidic residues" evidence="2">
    <location>
        <begin position="47"/>
        <end position="57"/>
    </location>
</feature>
<feature type="compositionally biased region" description="Polar residues" evidence="2">
    <location>
        <begin position="3473"/>
        <end position="3499"/>
    </location>
</feature>
<feature type="region of interest" description="Disordered" evidence="2">
    <location>
        <begin position="1306"/>
        <end position="1376"/>
    </location>
</feature>
<feature type="compositionally biased region" description="Basic and acidic residues" evidence="2">
    <location>
        <begin position="2914"/>
        <end position="2965"/>
    </location>
</feature>
<feature type="region of interest" description="Disordered" evidence="2">
    <location>
        <begin position="5400"/>
        <end position="5545"/>
    </location>
</feature>
<feature type="compositionally biased region" description="Polar residues" evidence="2">
    <location>
        <begin position="4546"/>
        <end position="4563"/>
    </location>
</feature>
<feature type="compositionally biased region" description="Low complexity" evidence="2">
    <location>
        <begin position="757"/>
        <end position="767"/>
    </location>
</feature>
<feature type="compositionally biased region" description="Low complexity" evidence="2">
    <location>
        <begin position="657"/>
        <end position="669"/>
    </location>
</feature>
<feature type="compositionally biased region" description="Low complexity" evidence="2">
    <location>
        <begin position="3084"/>
        <end position="3094"/>
    </location>
</feature>
<feature type="compositionally biased region" description="Basic and acidic residues" evidence="2">
    <location>
        <begin position="4115"/>
        <end position="4124"/>
    </location>
</feature>
<feature type="compositionally biased region" description="Low complexity" evidence="2">
    <location>
        <begin position="374"/>
        <end position="396"/>
    </location>
</feature>
<feature type="region of interest" description="Disordered" evidence="2">
    <location>
        <begin position="1"/>
        <end position="328"/>
    </location>
</feature>
<feature type="compositionally biased region" description="Basic and acidic residues" evidence="2">
    <location>
        <begin position="4446"/>
        <end position="4460"/>
    </location>
</feature>
<feature type="compositionally biased region" description="Basic and acidic residues" evidence="2">
    <location>
        <begin position="2011"/>
        <end position="2033"/>
    </location>
</feature>
<feature type="region of interest" description="Disordered" evidence="2">
    <location>
        <begin position="975"/>
        <end position="1041"/>
    </location>
</feature>
<keyword evidence="4" id="KW-1185">Reference proteome</keyword>
<feature type="region of interest" description="Disordered" evidence="2">
    <location>
        <begin position="1615"/>
        <end position="1900"/>
    </location>
</feature>
<feature type="compositionally biased region" description="Basic and acidic residues" evidence="2">
    <location>
        <begin position="93"/>
        <end position="108"/>
    </location>
</feature>
<dbReference type="Proteomes" id="UP000319663">
    <property type="component" value="Unassembled WGS sequence"/>
</dbReference>
<feature type="region of interest" description="Disordered" evidence="2">
    <location>
        <begin position="1919"/>
        <end position="2164"/>
    </location>
</feature>
<feature type="compositionally biased region" description="Basic and acidic residues" evidence="2">
    <location>
        <begin position="4278"/>
        <end position="4294"/>
    </location>
</feature>
<feature type="compositionally biased region" description="Basic and acidic residues" evidence="2">
    <location>
        <begin position="2520"/>
        <end position="2534"/>
    </location>
</feature>
<gene>
    <name evidence="3" type="ORF">MPDQ_003225</name>
</gene>
<feature type="compositionally biased region" description="Basic and acidic residues" evidence="2">
    <location>
        <begin position="639"/>
        <end position="656"/>
    </location>
</feature>
<feature type="compositionally biased region" description="Low complexity" evidence="2">
    <location>
        <begin position="588"/>
        <end position="601"/>
    </location>
</feature>
<feature type="compositionally biased region" description="Polar residues" evidence="2">
    <location>
        <begin position="4400"/>
        <end position="4412"/>
    </location>
</feature>
<feature type="compositionally biased region" description="Low complexity" evidence="2">
    <location>
        <begin position="11"/>
        <end position="23"/>
    </location>
</feature>
<feature type="compositionally biased region" description="Polar residues" evidence="2">
    <location>
        <begin position="80"/>
        <end position="89"/>
    </location>
</feature>
<feature type="region of interest" description="Disordered" evidence="2">
    <location>
        <begin position="1238"/>
        <end position="1286"/>
    </location>
</feature>
<feature type="compositionally biased region" description="Polar residues" evidence="2">
    <location>
        <begin position="180"/>
        <end position="189"/>
    </location>
</feature>
<feature type="region of interest" description="Disordered" evidence="2">
    <location>
        <begin position="440"/>
        <end position="464"/>
    </location>
</feature>
<feature type="region of interest" description="Disordered" evidence="2">
    <location>
        <begin position="2378"/>
        <end position="2415"/>
    </location>
</feature>
<feature type="compositionally biased region" description="Basic and acidic residues" evidence="2">
    <location>
        <begin position="4866"/>
        <end position="4877"/>
    </location>
</feature>
<feature type="compositionally biased region" description="Low complexity" evidence="2">
    <location>
        <begin position="2631"/>
        <end position="2641"/>
    </location>
</feature>
<feature type="compositionally biased region" description="Basic residues" evidence="2">
    <location>
        <begin position="4565"/>
        <end position="4577"/>
    </location>
</feature>
<feature type="compositionally biased region" description="Basic and acidic residues" evidence="2">
    <location>
        <begin position="3236"/>
        <end position="3250"/>
    </location>
</feature>
<evidence type="ECO:0008006" key="5">
    <source>
        <dbReference type="Google" id="ProtNLM"/>
    </source>
</evidence>
<feature type="compositionally biased region" description="Basic and acidic residues" evidence="2">
    <location>
        <begin position="1639"/>
        <end position="1682"/>
    </location>
</feature>
<feature type="compositionally biased region" description="Basic residues" evidence="2">
    <location>
        <begin position="2546"/>
        <end position="2557"/>
    </location>
</feature>
<dbReference type="EMBL" id="VIFY01000207">
    <property type="protein sequence ID" value="TQB68553.1"/>
    <property type="molecule type" value="Genomic_DNA"/>
</dbReference>
<feature type="compositionally biased region" description="Basic and acidic residues" evidence="2">
    <location>
        <begin position="2759"/>
        <end position="2768"/>
    </location>
</feature>
<feature type="region of interest" description="Disordered" evidence="2">
    <location>
        <begin position="2501"/>
        <end position="2572"/>
    </location>
</feature>
<feature type="compositionally biased region" description="Basic and acidic residues" evidence="2">
    <location>
        <begin position="5256"/>
        <end position="5299"/>
    </location>
</feature>
<feature type="compositionally biased region" description="Low complexity" evidence="2">
    <location>
        <begin position="4591"/>
        <end position="4608"/>
    </location>
</feature>
<feature type="compositionally biased region" description="Basic and acidic residues" evidence="2">
    <location>
        <begin position="2501"/>
        <end position="2510"/>
    </location>
</feature>
<feature type="region of interest" description="Disordered" evidence="2">
    <location>
        <begin position="345"/>
        <end position="421"/>
    </location>
</feature>
<feature type="compositionally biased region" description="Polar residues" evidence="2">
    <location>
        <begin position="3328"/>
        <end position="3344"/>
    </location>
</feature>
<feature type="compositionally biased region" description="Polar residues" evidence="2">
    <location>
        <begin position="2688"/>
        <end position="2705"/>
    </location>
</feature>
<evidence type="ECO:0000313" key="4">
    <source>
        <dbReference type="Proteomes" id="UP000319663"/>
    </source>
</evidence>
<feature type="compositionally biased region" description="Basic and acidic residues" evidence="2">
    <location>
        <begin position="5421"/>
        <end position="5447"/>
    </location>
</feature>
<reference evidence="3 4" key="1">
    <citation type="submission" date="2019-06" db="EMBL/GenBank/DDBJ databases">
        <title>Wine fermentation using esterase from Monascus purpureus.</title>
        <authorList>
            <person name="Geng C."/>
            <person name="Zhang Y."/>
        </authorList>
    </citation>
    <scope>NUCLEOTIDE SEQUENCE [LARGE SCALE GENOMIC DNA]</scope>
    <source>
        <strain evidence="3">HQ1</strain>
    </source>
</reference>
<feature type="compositionally biased region" description="Polar residues" evidence="2">
    <location>
        <begin position="5194"/>
        <end position="5205"/>
    </location>
</feature>
<feature type="compositionally biased region" description="Polar residues" evidence="2">
    <location>
        <begin position="3619"/>
        <end position="3630"/>
    </location>
</feature>
<feature type="compositionally biased region" description="Pro residues" evidence="2">
    <location>
        <begin position="193"/>
        <end position="203"/>
    </location>
</feature>
<feature type="compositionally biased region" description="Low complexity" evidence="2">
    <location>
        <begin position="2246"/>
        <end position="2261"/>
    </location>
</feature>
<feature type="compositionally biased region" description="Basic and acidic residues" evidence="2">
    <location>
        <begin position="1759"/>
        <end position="1779"/>
    </location>
</feature>
<dbReference type="PANTHER" id="PTHR40641">
    <property type="entry name" value="INVOLUCRIN REPEAT PROTEIN (AFU_ORTHOLOGUE AFUA_2G08060)"/>
    <property type="match status" value="1"/>
</dbReference>
<feature type="compositionally biased region" description="Basic and acidic residues" evidence="2">
    <location>
        <begin position="2386"/>
        <end position="2397"/>
    </location>
</feature>
<feature type="compositionally biased region" description="Basic and acidic residues" evidence="2">
    <location>
        <begin position="134"/>
        <end position="163"/>
    </location>
</feature>
<feature type="compositionally biased region" description="Basic and acidic residues" evidence="2">
    <location>
        <begin position="2605"/>
        <end position="2621"/>
    </location>
</feature>
<feature type="compositionally biased region" description="Basic and acidic residues" evidence="2">
    <location>
        <begin position="4472"/>
        <end position="4487"/>
    </location>
</feature>
<feature type="compositionally biased region" description="Acidic residues" evidence="2">
    <location>
        <begin position="1628"/>
        <end position="1638"/>
    </location>
</feature>
<accession>A0A507QL94</accession>
<feature type="region of interest" description="Disordered" evidence="2">
    <location>
        <begin position="5557"/>
        <end position="5578"/>
    </location>
</feature>
<feature type="region of interest" description="Disordered" evidence="2">
    <location>
        <begin position="3146"/>
        <end position="3864"/>
    </location>
</feature>
<feature type="compositionally biased region" description="Low complexity" evidence="2">
    <location>
        <begin position="919"/>
        <end position="934"/>
    </location>
</feature>
<feature type="compositionally biased region" description="Polar residues" evidence="2">
    <location>
        <begin position="3949"/>
        <end position="3960"/>
    </location>
</feature>
<comment type="caution">
    <text evidence="3">The sequence shown here is derived from an EMBL/GenBank/DDBJ whole genome shotgun (WGS) entry which is preliminary data.</text>
</comment>
<feature type="compositionally biased region" description="Basic residues" evidence="2">
    <location>
        <begin position="4461"/>
        <end position="4471"/>
    </location>
</feature>
<feature type="compositionally biased region" description="Basic residues" evidence="2">
    <location>
        <begin position="3603"/>
        <end position="3618"/>
    </location>
</feature>
<feature type="region of interest" description="Disordered" evidence="2">
    <location>
        <begin position="6035"/>
        <end position="6059"/>
    </location>
</feature>
<evidence type="ECO:0000256" key="1">
    <source>
        <dbReference type="SAM" id="Coils"/>
    </source>
</evidence>
<feature type="compositionally biased region" description="Basic and acidic residues" evidence="2">
    <location>
        <begin position="870"/>
        <end position="881"/>
    </location>
</feature>
<feature type="region of interest" description="Disordered" evidence="2">
    <location>
        <begin position="3879"/>
        <end position="5174"/>
    </location>
</feature>
<evidence type="ECO:0000256" key="2">
    <source>
        <dbReference type="SAM" id="MobiDB-lite"/>
    </source>
</evidence>
<feature type="compositionally biased region" description="Gly residues" evidence="2">
    <location>
        <begin position="1"/>
        <end position="10"/>
    </location>
</feature>
<feature type="compositionally biased region" description="Low complexity" evidence="2">
    <location>
        <begin position="2046"/>
        <end position="2058"/>
    </location>
</feature>
<feature type="compositionally biased region" description="Basic and acidic residues" evidence="2">
    <location>
        <begin position="3755"/>
        <end position="3765"/>
    </location>
</feature>
<feature type="compositionally biased region" description="Basic residues" evidence="2">
    <location>
        <begin position="4042"/>
        <end position="4055"/>
    </location>
</feature>
<feature type="compositionally biased region" description="Basic residues" evidence="2">
    <location>
        <begin position="3380"/>
        <end position="3393"/>
    </location>
</feature>
<feature type="region of interest" description="Disordered" evidence="2">
    <location>
        <begin position="1129"/>
        <end position="1168"/>
    </location>
</feature>
<feature type="compositionally biased region" description="Basic and acidic residues" evidence="2">
    <location>
        <begin position="4851"/>
        <end position="4860"/>
    </location>
</feature>
<dbReference type="PANTHER" id="PTHR40641:SF2">
    <property type="entry name" value="INVOLUCRIN REPEAT PROTEIN"/>
    <property type="match status" value="1"/>
</dbReference>
<dbReference type="InterPro" id="IPR053268">
    <property type="entry name" value="Woronin_anchor"/>
</dbReference>
<feature type="compositionally biased region" description="Basic residues" evidence="2">
    <location>
        <begin position="575"/>
        <end position="584"/>
    </location>
</feature>